<accession>A0AAN8TEP1</accession>
<organism evidence="2 3">
    <name type="scientific">Solanum bulbocastanum</name>
    <name type="common">Wild potato</name>
    <dbReference type="NCBI Taxonomy" id="147425"/>
    <lineage>
        <taxon>Eukaryota</taxon>
        <taxon>Viridiplantae</taxon>
        <taxon>Streptophyta</taxon>
        <taxon>Embryophyta</taxon>
        <taxon>Tracheophyta</taxon>
        <taxon>Spermatophyta</taxon>
        <taxon>Magnoliopsida</taxon>
        <taxon>eudicotyledons</taxon>
        <taxon>Gunneridae</taxon>
        <taxon>Pentapetalae</taxon>
        <taxon>asterids</taxon>
        <taxon>lamiids</taxon>
        <taxon>Solanales</taxon>
        <taxon>Solanaceae</taxon>
        <taxon>Solanoideae</taxon>
        <taxon>Solaneae</taxon>
        <taxon>Solanum</taxon>
    </lineage>
</organism>
<evidence type="ECO:0000313" key="3">
    <source>
        <dbReference type="Proteomes" id="UP001371456"/>
    </source>
</evidence>
<name>A0AAN8TEP1_SOLBU</name>
<proteinExistence type="predicted"/>
<dbReference type="EMBL" id="JBANQN010000007">
    <property type="protein sequence ID" value="KAK6783991.1"/>
    <property type="molecule type" value="Genomic_DNA"/>
</dbReference>
<protein>
    <submittedName>
        <fullName evidence="2">Uncharacterized protein</fullName>
    </submittedName>
</protein>
<reference evidence="2 3" key="1">
    <citation type="submission" date="2024-02" db="EMBL/GenBank/DDBJ databases">
        <title>de novo genome assembly of Solanum bulbocastanum strain 11H21.</title>
        <authorList>
            <person name="Hosaka A.J."/>
        </authorList>
    </citation>
    <scope>NUCLEOTIDE SEQUENCE [LARGE SCALE GENOMIC DNA]</scope>
    <source>
        <tissue evidence="2">Young leaves</tissue>
    </source>
</reference>
<dbReference type="AlphaFoldDB" id="A0AAN8TEP1"/>
<comment type="caution">
    <text evidence="2">The sequence shown here is derived from an EMBL/GenBank/DDBJ whole genome shotgun (WGS) entry which is preliminary data.</text>
</comment>
<feature type="region of interest" description="Disordered" evidence="1">
    <location>
        <begin position="34"/>
        <end position="53"/>
    </location>
</feature>
<sequence length="147" mass="16003">MPQSLLPTPPSNQPSPFPFVEFLRNHISPSSVAPIAGHTSVTDPPSHDGVSHGVDLPSLSVVTTNLHSADFRKTSATGMFRPAASSLQKMVTRTQTSSLKPKESFLMSTTTPILAIVEPSYHSQAIKDIHWRHAMLEEYNALTQNST</sequence>
<evidence type="ECO:0000256" key="1">
    <source>
        <dbReference type="SAM" id="MobiDB-lite"/>
    </source>
</evidence>
<gene>
    <name evidence="2" type="ORF">RDI58_017445</name>
</gene>
<dbReference type="Proteomes" id="UP001371456">
    <property type="component" value="Unassembled WGS sequence"/>
</dbReference>
<keyword evidence="3" id="KW-1185">Reference proteome</keyword>
<evidence type="ECO:0000313" key="2">
    <source>
        <dbReference type="EMBL" id="KAK6783991.1"/>
    </source>
</evidence>